<evidence type="ECO:0000313" key="5">
    <source>
        <dbReference type="EMBL" id="ETW96158.1"/>
    </source>
</evidence>
<dbReference type="PANTHER" id="PTHR42798:SF7">
    <property type="entry name" value="ALPHA-D-RIBOSE 1-METHYLPHOSPHONATE 5-TRIPHOSPHATE SYNTHASE SUBUNIT PHNL"/>
    <property type="match status" value="1"/>
</dbReference>
<dbReference type="SMART" id="SM00382">
    <property type="entry name" value="AAA"/>
    <property type="match status" value="1"/>
</dbReference>
<dbReference type="GO" id="GO:0005524">
    <property type="term" value="F:ATP binding"/>
    <property type="evidence" value="ECO:0007669"/>
    <property type="project" value="UniProtKB-KW"/>
</dbReference>
<dbReference type="EMBL" id="AZHW01000827">
    <property type="protein sequence ID" value="ETW96158.1"/>
    <property type="molecule type" value="Genomic_DNA"/>
</dbReference>
<name>W4LDI9_ENTF1</name>
<dbReference type="Gene3D" id="3.40.50.300">
    <property type="entry name" value="P-loop containing nucleotide triphosphate hydrolases"/>
    <property type="match status" value="1"/>
</dbReference>
<dbReference type="PANTHER" id="PTHR42798">
    <property type="entry name" value="LIPOPROTEIN-RELEASING SYSTEM ATP-BINDING PROTEIN LOLD"/>
    <property type="match status" value="1"/>
</dbReference>
<protein>
    <submittedName>
        <fullName evidence="5">Phosphonate ABC transporter ATP-binding protein</fullName>
    </submittedName>
</protein>
<dbReference type="SUPFAM" id="SSF52540">
    <property type="entry name" value="P-loop containing nucleoside triphosphate hydrolases"/>
    <property type="match status" value="1"/>
</dbReference>
<dbReference type="InterPro" id="IPR003593">
    <property type="entry name" value="AAA+_ATPase"/>
</dbReference>
<dbReference type="PROSITE" id="PS50893">
    <property type="entry name" value="ABC_TRANSPORTER_2"/>
    <property type="match status" value="1"/>
</dbReference>
<evidence type="ECO:0000256" key="1">
    <source>
        <dbReference type="ARBA" id="ARBA00005417"/>
    </source>
</evidence>
<dbReference type="GO" id="GO:0016887">
    <property type="term" value="F:ATP hydrolysis activity"/>
    <property type="evidence" value="ECO:0007669"/>
    <property type="project" value="InterPro"/>
</dbReference>
<keyword evidence="6" id="KW-1185">Reference proteome</keyword>
<evidence type="ECO:0000259" key="4">
    <source>
        <dbReference type="PROSITE" id="PS50893"/>
    </source>
</evidence>
<keyword evidence="2" id="KW-0547">Nucleotide-binding</keyword>
<gene>
    <name evidence="5" type="ORF">ETSY1_27735</name>
</gene>
<dbReference type="AlphaFoldDB" id="W4LDI9"/>
<dbReference type="Pfam" id="PF00005">
    <property type="entry name" value="ABC_tran"/>
    <property type="match status" value="1"/>
</dbReference>
<comment type="caution">
    <text evidence="5">The sequence shown here is derived from an EMBL/GenBank/DDBJ whole genome shotgun (WGS) entry which is preliminary data.</text>
</comment>
<feature type="domain" description="ABC transporter" evidence="4">
    <location>
        <begin position="7"/>
        <end position="236"/>
    </location>
</feature>
<dbReference type="PROSITE" id="PS00211">
    <property type="entry name" value="ABC_TRANSPORTER_1"/>
    <property type="match status" value="1"/>
</dbReference>
<accession>W4LDI9</accession>
<evidence type="ECO:0000256" key="3">
    <source>
        <dbReference type="ARBA" id="ARBA00022840"/>
    </source>
</evidence>
<dbReference type="Proteomes" id="UP000019141">
    <property type="component" value="Unassembled WGS sequence"/>
</dbReference>
<dbReference type="InterPro" id="IPR027417">
    <property type="entry name" value="P-loop_NTPase"/>
</dbReference>
<keyword evidence="3 5" id="KW-0067">ATP-binding</keyword>
<dbReference type="InterPro" id="IPR017871">
    <property type="entry name" value="ABC_transporter-like_CS"/>
</dbReference>
<dbReference type="InterPro" id="IPR012701">
    <property type="entry name" value="CP_lyase_PhnL"/>
</dbReference>
<reference evidence="5 6" key="1">
    <citation type="journal article" date="2014" name="Nature">
        <title>An environmental bacterial taxon with a large and distinct metabolic repertoire.</title>
        <authorList>
            <person name="Wilson M.C."/>
            <person name="Mori T."/>
            <person name="Ruckert C."/>
            <person name="Uria A.R."/>
            <person name="Helf M.J."/>
            <person name="Takada K."/>
            <person name="Gernert C."/>
            <person name="Steffens U.A."/>
            <person name="Heycke N."/>
            <person name="Schmitt S."/>
            <person name="Rinke C."/>
            <person name="Helfrich E.J."/>
            <person name="Brachmann A.O."/>
            <person name="Gurgui C."/>
            <person name="Wakimoto T."/>
            <person name="Kracht M."/>
            <person name="Crusemann M."/>
            <person name="Hentschel U."/>
            <person name="Abe I."/>
            <person name="Matsunaga S."/>
            <person name="Kalinowski J."/>
            <person name="Takeyama H."/>
            <person name="Piel J."/>
        </authorList>
    </citation>
    <scope>NUCLEOTIDE SEQUENCE [LARGE SCALE GENOMIC DNA]</scope>
    <source>
        <strain evidence="6">TSY1</strain>
    </source>
</reference>
<evidence type="ECO:0000256" key="2">
    <source>
        <dbReference type="ARBA" id="ARBA00022741"/>
    </source>
</evidence>
<sequence>MASEPVLQITNLCKTFTLHAQGGTRIPVLDRVNLTVSPGECVMLDGPSGSGKSTLLRSIYANYKPQAGSIRVRHHETWVDMVTSPPQHVLQVRRTTMGYVSQFLRVIPRVSAIDVVSEPLRELGVDLDEARQRATALLATLYIPPHLWDLAPATFSGGEQQRVNIARSFVLDYSILLLDEPTASLEAENRETVMGLIQAARQRGAAIVGISHDEYVRHTIGTRFYPMQVKETSACL</sequence>
<dbReference type="InterPro" id="IPR003439">
    <property type="entry name" value="ABC_transporter-like_ATP-bd"/>
</dbReference>
<comment type="similarity">
    <text evidence="1">Belongs to the ABC transporter superfamily.</text>
</comment>
<dbReference type="HOGENOM" id="CLU_000604_1_22_7"/>
<evidence type="ECO:0000313" key="6">
    <source>
        <dbReference type="Proteomes" id="UP000019141"/>
    </source>
</evidence>
<proteinExistence type="inferred from homology"/>
<organism evidence="5 6">
    <name type="scientific">Entotheonella factor</name>
    <dbReference type="NCBI Taxonomy" id="1429438"/>
    <lineage>
        <taxon>Bacteria</taxon>
        <taxon>Pseudomonadati</taxon>
        <taxon>Nitrospinota/Tectimicrobiota group</taxon>
        <taxon>Candidatus Tectimicrobiota</taxon>
        <taxon>Candidatus Entotheonellia</taxon>
        <taxon>Candidatus Entotheonellales</taxon>
        <taxon>Candidatus Entotheonellaceae</taxon>
        <taxon>Candidatus Entotheonella</taxon>
    </lineage>
</organism>
<dbReference type="PATRIC" id="fig|1429438.4.peg.5291"/>
<dbReference type="NCBIfam" id="TIGR02324">
    <property type="entry name" value="CP_lyasePhnL"/>
    <property type="match status" value="1"/>
</dbReference>